<keyword evidence="2" id="KW-1185">Reference proteome</keyword>
<organism evidence="1 2">
    <name type="scientific">Prorocentrum cordatum</name>
    <dbReference type="NCBI Taxonomy" id="2364126"/>
    <lineage>
        <taxon>Eukaryota</taxon>
        <taxon>Sar</taxon>
        <taxon>Alveolata</taxon>
        <taxon>Dinophyceae</taxon>
        <taxon>Prorocentrales</taxon>
        <taxon>Prorocentraceae</taxon>
        <taxon>Prorocentrum</taxon>
    </lineage>
</organism>
<proteinExistence type="predicted"/>
<accession>A0ABN9Q8J2</accession>
<name>A0ABN9Q8J2_9DINO</name>
<dbReference type="EMBL" id="CAUYUJ010002729">
    <property type="protein sequence ID" value="CAK0802126.1"/>
    <property type="molecule type" value="Genomic_DNA"/>
</dbReference>
<dbReference type="Proteomes" id="UP001189429">
    <property type="component" value="Unassembled WGS sequence"/>
</dbReference>
<dbReference type="CDD" id="cd00229">
    <property type="entry name" value="SGNH_hydrolase"/>
    <property type="match status" value="1"/>
</dbReference>
<evidence type="ECO:0000313" key="1">
    <source>
        <dbReference type="EMBL" id="CAK0802126.1"/>
    </source>
</evidence>
<dbReference type="Gene3D" id="3.40.50.1110">
    <property type="entry name" value="SGNH hydrolase"/>
    <property type="match status" value="1"/>
</dbReference>
<evidence type="ECO:0008006" key="3">
    <source>
        <dbReference type="Google" id="ProtNLM"/>
    </source>
</evidence>
<gene>
    <name evidence="1" type="ORF">PCOR1329_LOCUS9735</name>
</gene>
<reference evidence="1" key="1">
    <citation type="submission" date="2023-10" db="EMBL/GenBank/DDBJ databases">
        <authorList>
            <person name="Chen Y."/>
            <person name="Shah S."/>
            <person name="Dougan E. K."/>
            <person name="Thang M."/>
            <person name="Chan C."/>
        </authorList>
    </citation>
    <scope>NUCLEOTIDE SEQUENCE [LARGE SCALE GENOMIC DNA]</scope>
</reference>
<protein>
    <recommendedName>
        <fullName evidence="3">SGNH hydrolase-type esterase domain-containing protein</fullName>
    </recommendedName>
</protein>
<evidence type="ECO:0000313" key="2">
    <source>
        <dbReference type="Proteomes" id="UP001189429"/>
    </source>
</evidence>
<comment type="caution">
    <text evidence="1">The sequence shown here is derived from an EMBL/GenBank/DDBJ whole genome shotgun (WGS) entry which is preliminary data.</text>
</comment>
<sequence>MATMVRLALFSTVGATIKADAVEPLAGLVAERARIPDNSLRIKEVLNAPSNNPGAPQILVVGDSWAEVTAAGSAVGQSFFQRSLSKYGCKAGVTNIAIDGSTASEWSQGALLEILKIGAKSHDYVWISLVGNDALFFLPGCLKKPAECVDELLAEVTPQMYKIVDAIHEANPNAKVTGFGYDTMFGGIGCSLVTHLLFPRCWLPGAGGNSCFNKQLLRIQHLYDTIASNRSFFKRSSILGATQVAAGDPKASTGADRHIDMDKMGPAKYWPDYELCFHPGVIGGEDSGASVVMNEFVKSFWVDELQCSGVQTSIIV</sequence>
<dbReference type="SUPFAM" id="SSF52266">
    <property type="entry name" value="SGNH hydrolase"/>
    <property type="match status" value="1"/>
</dbReference>
<dbReference type="InterPro" id="IPR036514">
    <property type="entry name" value="SGNH_hydro_sf"/>
</dbReference>